<organism evidence="1">
    <name type="scientific">bioreactor metagenome</name>
    <dbReference type="NCBI Taxonomy" id="1076179"/>
    <lineage>
        <taxon>unclassified sequences</taxon>
        <taxon>metagenomes</taxon>
        <taxon>ecological metagenomes</taxon>
    </lineage>
</organism>
<protein>
    <submittedName>
        <fullName evidence="1">Uncharacterized protein</fullName>
    </submittedName>
</protein>
<gene>
    <name evidence="1" type="ORF">SDC9_187555</name>
</gene>
<accession>A0A645HMH4</accession>
<name>A0A645HMH4_9ZZZZ</name>
<dbReference type="EMBL" id="VSSQ01096179">
    <property type="protein sequence ID" value="MPN40020.1"/>
    <property type="molecule type" value="Genomic_DNA"/>
</dbReference>
<comment type="caution">
    <text evidence="1">The sequence shown here is derived from an EMBL/GenBank/DDBJ whole genome shotgun (WGS) entry which is preliminary data.</text>
</comment>
<reference evidence="1" key="1">
    <citation type="submission" date="2019-08" db="EMBL/GenBank/DDBJ databases">
        <authorList>
            <person name="Kucharzyk K."/>
            <person name="Murdoch R.W."/>
            <person name="Higgins S."/>
            <person name="Loffler F."/>
        </authorList>
    </citation>
    <scope>NUCLEOTIDE SEQUENCE</scope>
</reference>
<evidence type="ECO:0000313" key="1">
    <source>
        <dbReference type="EMBL" id="MPN40020.1"/>
    </source>
</evidence>
<dbReference type="AlphaFoldDB" id="A0A645HMH4"/>
<proteinExistence type="predicted"/>
<sequence length="106" mass="11494">MAFDSKAKSIVASYSKGPQSCGGNGNRAFGNNYEIIPILRHVGVAWKNGVRIELTRGGICLKINYIIVGDYWIRPICLPGGWAGHHSFGGIDVTNGSVHLIVLNRE</sequence>